<accession>A0ABW4EMQ3</accession>
<evidence type="ECO:0000259" key="5">
    <source>
        <dbReference type="SMART" id="SM00065"/>
    </source>
</evidence>
<dbReference type="Gene3D" id="3.30.565.10">
    <property type="entry name" value="Histidine kinase-like ATPase, C-terminal domain"/>
    <property type="match status" value="1"/>
</dbReference>
<protein>
    <submittedName>
        <fullName evidence="6">GAF domain-containing protein</fullName>
    </submittedName>
</protein>
<dbReference type="InterPro" id="IPR029016">
    <property type="entry name" value="GAF-like_dom_sf"/>
</dbReference>
<gene>
    <name evidence="6" type="ORF">ACFSJD_00505</name>
</gene>
<dbReference type="EMBL" id="JBHUCO010000001">
    <property type="protein sequence ID" value="MFD1515943.1"/>
    <property type="molecule type" value="Genomic_DNA"/>
</dbReference>
<dbReference type="InterPro" id="IPR003018">
    <property type="entry name" value="GAF"/>
</dbReference>
<dbReference type="PANTHER" id="PTHR24421:SF56">
    <property type="entry name" value="OXYGEN SENSOR HISTIDINE KINASE RESPONSE REGULATOR DOST"/>
    <property type="match status" value="1"/>
</dbReference>
<keyword evidence="2" id="KW-0418">Kinase</keyword>
<dbReference type="InterPro" id="IPR050482">
    <property type="entry name" value="Sensor_HK_TwoCompSys"/>
</dbReference>
<dbReference type="Proteomes" id="UP001597114">
    <property type="component" value="Unassembled WGS sequence"/>
</dbReference>
<organism evidence="6 7">
    <name type="scientific">Pseudonocardia yunnanensis</name>
    <dbReference type="NCBI Taxonomy" id="58107"/>
    <lineage>
        <taxon>Bacteria</taxon>
        <taxon>Bacillati</taxon>
        <taxon>Actinomycetota</taxon>
        <taxon>Actinomycetes</taxon>
        <taxon>Pseudonocardiales</taxon>
        <taxon>Pseudonocardiaceae</taxon>
        <taxon>Pseudonocardia</taxon>
    </lineage>
</organism>
<reference evidence="7" key="1">
    <citation type="journal article" date="2019" name="Int. J. Syst. Evol. Microbiol.">
        <title>The Global Catalogue of Microorganisms (GCM) 10K type strain sequencing project: providing services to taxonomists for standard genome sequencing and annotation.</title>
        <authorList>
            <consortium name="The Broad Institute Genomics Platform"/>
            <consortium name="The Broad Institute Genome Sequencing Center for Infectious Disease"/>
            <person name="Wu L."/>
            <person name="Ma J."/>
        </authorList>
    </citation>
    <scope>NUCLEOTIDE SEQUENCE [LARGE SCALE GENOMIC DNA]</scope>
    <source>
        <strain evidence="7">CCM 7043</strain>
    </source>
</reference>
<dbReference type="PANTHER" id="PTHR24421">
    <property type="entry name" value="NITRATE/NITRITE SENSOR PROTEIN NARX-RELATED"/>
    <property type="match status" value="1"/>
</dbReference>
<evidence type="ECO:0000313" key="6">
    <source>
        <dbReference type="EMBL" id="MFD1515943.1"/>
    </source>
</evidence>
<dbReference type="Pfam" id="PF02518">
    <property type="entry name" value="HATPase_c"/>
    <property type="match status" value="1"/>
</dbReference>
<dbReference type="RefSeq" id="WP_344724690.1">
    <property type="nucleotide sequence ID" value="NZ_BAAAUS010000027.1"/>
</dbReference>
<dbReference type="SUPFAM" id="SSF55781">
    <property type="entry name" value="GAF domain-like"/>
    <property type="match status" value="2"/>
</dbReference>
<feature type="domain" description="GAF" evidence="5">
    <location>
        <begin position="110"/>
        <end position="256"/>
    </location>
</feature>
<dbReference type="SMART" id="SM00065">
    <property type="entry name" value="GAF"/>
    <property type="match status" value="2"/>
</dbReference>
<dbReference type="InterPro" id="IPR011712">
    <property type="entry name" value="Sig_transdc_His_kin_sub3_dim/P"/>
</dbReference>
<evidence type="ECO:0000313" key="7">
    <source>
        <dbReference type="Proteomes" id="UP001597114"/>
    </source>
</evidence>
<sequence>MDGTGSPASARIAALPAQVGVHRAQEVLVPTDHGAPDPDAHRPAHTPAPRADGPGSADGARARLTFPDLPRLELDQLLGQLVDRAQEVMATQGRLRGLLQANQLITTDLTLPVVLRRIVEAARDLVGARYAALGVISPAGGLSEFIHIGMPPDAVEQIGHLPQGKGLLGALIQDPRPIRLFRIAEDPRSCGFPRGHPPMSSFIGVPIRIRDEIFGNLYLAESTRGAFSAEDEELTTAIAATAAVAVDNARLYASARTRGEWLQASAAITRKLLASPDASTNTEAVHPLQMIAERTREIADADLVTVALPAGDRDAVGELSVDVAVGVGADRLTGRSLPVDGSLEGQVLLTGEPLRLSRADGDTRLGSVAPDVLDVGPIMILPLVGSRRVQGVLSAARVRGRTAFTAADLDMAGSFANQGAVAIELAEARAEQQRAAMLDERDRIAADLHDHVIQRLFAAGLSLQSVAMGLGPGPMTDRVLCTVADLDATIGQIRTTIFQLHDIPRTDPAGLRARILAVAADAAPALGFDPAVRFTGTVDALPTDVTEDLVAVVREALTNVARHARARTAEVDLVVRPDRLVLTVRDDGTGMVHATRRSGLANMKRRAERHGGIFETGAREPSGTVVTWSIPNG</sequence>
<name>A0ABW4EMQ3_9PSEU</name>
<evidence type="ECO:0000256" key="4">
    <source>
        <dbReference type="SAM" id="MobiDB-lite"/>
    </source>
</evidence>
<dbReference type="CDD" id="cd16917">
    <property type="entry name" value="HATPase_UhpB-NarQ-NarX-like"/>
    <property type="match status" value="1"/>
</dbReference>
<evidence type="ECO:0000256" key="3">
    <source>
        <dbReference type="ARBA" id="ARBA00023012"/>
    </source>
</evidence>
<keyword evidence="3" id="KW-0902">Two-component regulatory system</keyword>
<evidence type="ECO:0000256" key="1">
    <source>
        <dbReference type="ARBA" id="ARBA00022679"/>
    </source>
</evidence>
<dbReference type="InterPro" id="IPR003594">
    <property type="entry name" value="HATPase_dom"/>
</dbReference>
<dbReference type="Gene3D" id="1.20.5.1930">
    <property type="match status" value="1"/>
</dbReference>
<dbReference type="InterPro" id="IPR036890">
    <property type="entry name" value="HATPase_C_sf"/>
</dbReference>
<comment type="caution">
    <text evidence="6">The sequence shown here is derived from an EMBL/GenBank/DDBJ whole genome shotgun (WGS) entry which is preliminary data.</text>
</comment>
<keyword evidence="7" id="KW-1185">Reference proteome</keyword>
<dbReference type="SUPFAM" id="SSF55874">
    <property type="entry name" value="ATPase domain of HSP90 chaperone/DNA topoisomerase II/histidine kinase"/>
    <property type="match status" value="1"/>
</dbReference>
<proteinExistence type="predicted"/>
<feature type="region of interest" description="Disordered" evidence="4">
    <location>
        <begin position="26"/>
        <end position="62"/>
    </location>
</feature>
<dbReference type="Pfam" id="PF07730">
    <property type="entry name" value="HisKA_3"/>
    <property type="match status" value="1"/>
</dbReference>
<dbReference type="Gene3D" id="3.30.450.40">
    <property type="match status" value="2"/>
</dbReference>
<evidence type="ECO:0000256" key="2">
    <source>
        <dbReference type="ARBA" id="ARBA00022777"/>
    </source>
</evidence>
<keyword evidence="1" id="KW-0808">Transferase</keyword>
<dbReference type="Pfam" id="PF13185">
    <property type="entry name" value="GAF_2"/>
    <property type="match status" value="1"/>
</dbReference>
<dbReference type="Pfam" id="PF13492">
    <property type="entry name" value="GAF_3"/>
    <property type="match status" value="1"/>
</dbReference>
<feature type="domain" description="GAF" evidence="5">
    <location>
        <begin position="283"/>
        <end position="433"/>
    </location>
</feature>